<evidence type="ECO:0000313" key="2">
    <source>
        <dbReference type="EMBL" id="TWF54716.1"/>
    </source>
</evidence>
<sequence length="193" mass="21020">MRRRLLPALLIACLAGVVGAALLHLVIVLSLPSFSQRDAYTRVLAEGEIHQFYRLGDAPDRAGLQKDDPFIDLSVCGFDVSEGPVRLTAVADGVPFWSLALYDSASNEVFSINDRTSSGGRLDLVIATPAQLTQLRKDLPETISQAILVETHSADGYAVLRALSPQTSYSAAVGQFLKQATCAPFEWRLRSRF</sequence>
<evidence type="ECO:0000259" key="1">
    <source>
        <dbReference type="Pfam" id="PF06863"/>
    </source>
</evidence>
<evidence type="ECO:0000313" key="3">
    <source>
        <dbReference type="Proteomes" id="UP000320653"/>
    </source>
</evidence>
<name>A0A561QWI3_9HYPH</name>
<dbReference type="EMBL" id="VIWP01000003">
    <property type="protein sequence ID" value="TWF54716.1"/>
    <property type="molecule type" value="Genomic_DNA"/>
</dbReference>
<accession>A0A561QWI3</accession>
<dbReference type="InterPro" id="IPR014456">
    <property type="entry name" value="UCP010244_IM"/>
</dbReference>
<dbReference type="PIRSF" id="PIRSF010244">
    <property type="entry name" value="UCP010244_imp"/>
    <property type="match status" value="1"/>
</dbReference>
<proteinExistence type="predicted"/>
<dbReference type="InterPro" id="IPR010679">
    <property type="entry name" value="DUF1254"/>
</dbReference>
<dbReference type="AlphaFoldDB" id="A0A561QWI3"/>
<dbReference type="Pfam" id="PF06863">
    <property type="entry name" value="DUF1254"/>
    <property type="match status" value="1"/>
</dbReference>
<dbReference type="Proteomes" id="UP000320653">
    <property type="component" value="Unassembled WGS sequence"/>
</dbReference>
<feature type="domain" description="DUF1254" evidence="1">
    <location>
        <begin position="74"/>
        <end position="184"/>
    </location>
</feature>
<gene>
    <name evidence="2" type="ORF">FHW37_103586</name>
</gene>
<organism evidence="2 3">
    <name type="scientific">Neorhizobium alkalisoli</name>
    <dbReference type="NCBI Taxonomy" id="528178"/>
    <lineage>
        <taxon>Bacteria</taxon>
        <taxon>Pseudomonadati</taxon>
        <taxon>Pseudomonadota</taxon>
        <taxon>Alphaproteobacteria</taxon>
        <taxon>Hyphomicrobiales</taxon>
        <taxon>Rhizobiaceae</taxon>
        <taxon>Rhizobium/Agrobacterium group</taxon>
        <taxon>Neorhizobium</taxon>
    </lineage>
</organism>
<keyword evidence="3" id="KW-1185">Reference proteome</keyword>
<reference evidence="2 3" key="1">
    <citation type="submission" date="2019-06" db="EMBL/GenBank/DDBJ databases">
        <title>Sorghum-associated microbial communities from plants grown in Nebraska, USA.</title>
        <authorList>
            <person name="Schachtman D."/>
        </authorList>
    </citation>
    <scope>NUCLEOTIDE SEQUENCE [LARGE SCALE GENOMIC DNA]</scope>
    <source>
        <strain evidence="2 3">1225</strain>
    </source>
</reference>
<comment type="caution">
    <text evidence="2">The sequence shown here is derived from an EMBL/GenBank/DDBJ whole genome shotgun (WGS) entry which is preliminary data.</text>
</comment>
<protein>
    <submittedName>
        <fullName evidence="2">Putative membrane protein</fullName>
    </submittedName>
</protein>